<name>A0ABV6KU48_9BACI</name>
<feature type="region of interest" description="Disordered" evidence="1">
    <location>
        <begin position="399"/>
        <end position="444"/>
    </location>
</feature>
<comment type="caution">
    <text evidence="2">The sequence shown here is derived from an EMBL/GenBank/DDBJ whole genome shotgun (WGS) entry which is preliminary data.</text>
</comment>
<dbReference type="SUPFAM" id="SSF56112">
    <property type="entry name" value="Protein kinase-like (PK-like)"/>
    <property type="match status" value="1"/>
</dbReference>
<organism evidence="2 3">
    <name type="scientific">Robertmurraya beringensis</name>
    <dbReference type="NCBI Taxonomy" id="641660"/>
    <lineage>
        <taxon>Bacteria</taxon>
        <taxon>Bacillati</taxon>
        <taxon>Bacillota</taxon>
        <taxon>Bacilli</taxon>
        <taxon>Bacillales</taxon>
        <taxon>Bacillaceae</taxon>
        <taxon>Robertmurraya</taxon>
    </lineage>
</organism>
<dbReference type="EMBL" id="JBHLUU010000026">
    <property type="protein sequence ID" value="MFC0475396.1"/>
    <property type="molecule type" value="Genomic_DNA"/>
</dbReference>
<reference evidence="2 3" key="1">
    <citation type="submission" date="2024-09" db="EMBL/GenBank/DDBJ databases">
        <authorList>
            <person name="Sun Q."/>
            <person name="Mori K."/>
        </authorList>
    </citation>
    <scope>NUCLEOTIDE SEQUENCE [LARGE SCALE GENOMIC DNA]</scope>
    <source>
        <strain evidence="2 3">CGMCC 1.9126</strain>
    </source>
</reference>
<dbReference type="PANTHER" id="PTHR39179:SF1">
    <property type="entry name" value="SPORE COAT PROTEIN I"/>
    <property type="match status" value="1"/>
</dbReference>
<keyword evidence="2" id="KW-0167">Capsid protein</keyword>
<dbReference type="RefSeq" id="WP_377057907.1">
    <property type="nucleotide sequence ID" value="NZ_JBHLUU010000026.1"/>
</dbReference>
<evidence type="ECO:0000313" key="2">
    <source>
        <dbReference type="EMBL" id="MFC0475396.1"/>
    </source>
</evidence>
<dbReference type="InterPro" id="IPR047175">
    <property type="entry name" value="CotS-like"/>
</dbReference>
<dbReference type="Proteomes" id="UP001589738">
    <property type="component" value="Unassembled WGS sequence"/>
</dbReference>
<feature type="compositionally biased region" description="Basic and acidic residues" evidence="1">
    <location>
        <begin position="418"/>
        <end position="444"/>
    </location>
</feature>
<protein>
    <submittedName>
        <fullName evidence="2">CotS family spore coat protein</fullName>
    </submittedName>
</protein>
<accession>A0ABV6KU48</accession>
<dbReference type="PANTHER" id="PTHR39179">
    <property type="entry name" value="SPORE COAT PROTEIN I"/>
    <property type="match status" value="1"/>
</dbReference>
<dbReference type="Gene3D" id="3.30.200.20">
    <property type="entry name" value="Phosphorylase Kinase, domain 1"/>
    <property type="match status" value="1"/>
</dbReference>
<dbReference type="NCBIfam" id="TIGR02906">
    <property type="entry name" value="spore_CotS"/>
    <property type="match status" value="1"/>
</dbReference>
<dbReference type="Gene3D" id="3.90.1200.10">
    <property type="match status" value="1"/>
</dbReference>
<sequence length="544" mass="62795">MHEYTIEPWDDLVDSATSEADLEQYVPPELEKMAYEVISHYDMTVSEMTLITSKPDKGGAIWKIETNHGPRSIKVLHRQPTRSLFSIGAQVYIVGQGARVAPLIPTKENHLYVQAGGKLWIVTDWITPLEQLMKIDLEGASALCYGLGEFHRHTKGYIPPTGSAKSSRLYRWNQYYEKMIQKIGWFRDIAHAYPETVASPHLLSVVDKFEQQAFDMYEKFKQSSYRKMIAKGEAHWGLAHQDYGWSNGQQGPGGIWVIDLDGVSYDLPIRDLRKIITSTMDDMGTWDLEWIRGVIDAYHQANPLDQETFELLWIDMAFPNEFYKHVKEVVFEPVNFMNTELDAILDRITLTESNKWEVLSELAKDKEKYLPGDYTEEEVIYDVTPNLVVLGNTEFKNNSEFKKSDTSKAQQDLLSTFEEPKKSKSKESSKESETKKSLQERESLRSRIQRLQAINSIKSKKSSNKDQLVDLDLLLKSILEDDLPKLLKKMNEEKPSKTLKNTERPSSSKPVKKRKFNSNSEFESIIAKVQRKKLEHERKTKKKK</sequence>
<keyword evidence="3" id="KW-1185">Reference proteome</keyword>
<keyword evidence="2" id="KW-0946">Virion</keyword>
<feature type="region of interest" description="Disordered" evidence="1">
    <location>
        <begin position="489"/>
        <end position="517"/>
    </location>
</feature>
<proteinExistence type="predicted"/>
<dbReference type="InterPro" id="IPR011009">
    <property type="entry name" value="Kinase-like_dom_sf"/>
</dbReference>
<dbReference type="InterPro" id="IPR014255">
    <property type="entry name" value="Spore_coat_CotS"/>
</dbReference>
<feature type="compositionally biased region" description="Basic and acidic residues" evidence="1">
    <location>
        <begin position="489"/>
        <end position="503"/>
    </location>
</feature>
<gene>
    <name evidence="2" type="ORF">ACFFHF_09055</name>
</gene>
<evidence type="ECO:0000256" key="1">
    <source>
        <dbReference type="SAM" id="MobiDB-lite"/>
    </source>
</evidence>
<evidence type="ECO:0000313" key="3">
    <source>
        <dbReference type="Proteomes" id="UP001589738"/>
    </source>
</evidence>